<dbReference type="InterPro" id="IPR017938">
    <property type="entry name" value="Riboflavin_synthase-like_b-brl"/>
</dbReference>
<dbReference type="Gene3D" id="3.40.50.80">
    <property type="entry name" value="Nucleotide-binding domain of ferredoxin-NADP reductase (FNR) module"/>
    <property type="match status" value="1"/>
</dbReference>
<dbReference type="InterPro" id="IPR001709">
    <property type="entry name" value="Flavoprot_Pyr_Nucl_cyt_Rdtase"/>
</dbReference>
<dbReference type="Gene3D" id="3.40.50.360">
    <property type="match status" value="1"/>
</dbReference>
<dbReference type="InterPro" id="IPR001433">
    <property type="entry name" value="OxRdtase_FAD/NAD-bd"/>
</dbReference>
<dbReference type="KEGG" id="nik:F5I99_08510"/>
<dbReference type="PRINTS" id="PR00371">
    <property type="entry name" value="FPNCR"/>
</dbReference>
<reference evidence="8 9" key="1">
    <citation type="submission" date="2019-09" db="EMBL/GenBank/DDBJ databases">
        <title>Nitrincola iocasae sp. nov., a bacterium isolated from the sediment collected at a cold seep field in South China Sea.</title>
        <authorList>
            <person name="Zhang H."/>
            <person name="Wang H."/>
            <person name="Li C."/>
        </authorList>
    </citation>
    <scope>NUCLEOTIDE SEQUENCE [LARGE SCALE GENOMIC DNA]</scope>
    <source>
        <strain evidence="8 9">KXZD1103</strain>
    </source>
</reference>
<dbReference type="RefSeq" id="WP_151055007.1">
    <property type="nucleotide sequence ID" value="NZ_CP044222.1"/>
</dbReference>
<evidence type="ECO:0000313" key="8">
    <source>
        <dbReference type="EMBL" id="QEW06550.1"/>
    </source>
</evidence>
<dbReference type="EC" id="1.6.2.4" evidence="4"/>
<dbReference type="SUPFAM" id="SSF52343">
    <property type="entry name" value="Ferredoxin reductase-like, C-terminal NADP-linked domain"/>
    <property type="match status" value="1"/>
</dbReference>
<feature type="transmembrane region" description="Helical" evidence="5">
    <location>
        <begin position="127"/>
        <end position="145"/>
    </location>
</feature>
<keyword evidence="5" id="KW-1133">Transmembrane helix</keyword>
<dbReference type="InterPro" id="IPR001094">
    <property type="entry name" value="Flavdoxin-like"/>
</dbReference>
<protein>
    <recommendedName>
        <fullName evidence="4">NADPH--hemoprotein reductase</fullName>
        <ecNumber evidence="4">1.6.2.4</ecNumber>
    </recommendedName>
</protein>
<dbReference type="InterPro" id="IPR008254">
    <property type="entry name" value="Flavodoxin/NO_synth"/>
</dbReference>
<evidence type="ECO:0000256" key="1">
    <source>
        <dbReference type="ARBA" id="ARBA00022630"/>
    </source>
</evidence>
<evidence type="ECO:0000259" key="7">
    <source>
        <dbReference type="PROSITE" id="PS51384"/>
    </source>
</evidence>
<keyword evidence="3" id="KW-0249">Electron transport</keyword>
<dbReference type="EMBL" id="CP044222">
    <property type="protein sequence ID" value="QEW06550.1"/>
    <property type="molecule type" value="Genomic_DNA"/>
</dbReference>
<keyword evidence="9" id="KW-1185">Reference proteome</keyword>
<name>A0A5J6LDF2_9GAMM</name>
<dbReference type="Proteomes" id="UP000325606">
    <property type="component" value="Chromosome"/>
</dbReference>
<dbReference type="GO" id="GO:0010181">
    <property type="term" value="F:FMN binding"/>
    <property type="evidence" value="ECO:0007669"/>
    <property type="project" value="InterPro"/>
</dbReference>
<proteinExistence type="predicted"/>
<dbReference type="AlphaFoldDB" id="A0A5J6LDF2"/>
<dbReference type="Gene3D" id="2.40.30.10">
    <property type="entry name" value="Translation factors"/>
    <property type="match status" value="1"/>
</dbReference>
<dbReference type="GO" id="GO:0005829">
    <property type="term" value="C:cytosol"/>
    <property type="evidence" value="ECO:0007669"/>
    <property type="project" value="TreeGrafter"/>
</dbReference>
<dbReference type="Pfam" id="PF00258">
    <property type="entry name" value="Flavodoxin_1"/>
    <property type="match status" value="1"/>
</dbReference>
<sequence length="623" mass="69980">MTMTAALMQKTAFWLASHLARLLWLVLGVAVLLLGVLLQLRLEGRLNLEVNPTLQIETFGVLGRHWLGHLHTLSIVGLEGHITHLFTVTEMRVLNILQQLFRLGVVFLSLVLLLLCMADYRRYWRHILLMVVFLIVMQTTQLFFLLGSGTTTPVMDVTKLSLVLLLSLWARPYLQLHDSASKPFLIAYASQTGSAKQLATQLHQSICSQADLRCLSKLTPQCLSQYDAIGFVVSTCGKGEAPDSAISFMHSMQSLSPHTRLADFSVLALGDRHYADFCAFGYRLEQLLTEKGMRCIAPLVAVDQMDLTAVNSWWESISVYLGQESQSIEIDYEQFDVLQNHCLNPAQSYRHVHHLRLAKQGLAYQPGDVLAVKPRIQQATLLSRLSKQGWAADTQVIYQGEPVLLLDLLQRLDWTDQVAEDPQQLIDQLKPIHERLYSIASCEQGQVDLLVRQHIRADASVGNASGYLCSLATGDQVEASVRAHPGFRLPGDVPLILIGAGTGIAPFIGFLAQKQQWQSKTGNWLFFGEQFSQQDAYFADELTRFQEARILTRLDCAWSREAGEYVQDRLRLHHLALHEWVVQKGAHVFVCGSQSGFGESVLRVLEEIFPDEELAGRLHTDLY</sequence>
<evidence type="ECO:0000256" key="5">
    <source>
        <dbReference type="SAM" id="Phobius"/>
    </source>
</evidence>
<evidence type="ECO:0000256" key="2">
    <source>
        <dbReference type="ARBA" id="ARBA00022643"/>
    </source>
</evidence>
<keyword evidence="5" id="KW-0472">Membrane</keyword>
<feature type="transmembrane region" description="Helical" evidence="5">
    <location>
        <begin position="12"/>
        <end position="38"/>
    </location>
</feature>
<keyword evidence="1" id="KW-0285">Flavoprotein</keyword>
<dbReference type="InterPro" id="IPR029039">
    <property type="entry name" value="Flavoprotein-like_sf"/>
</dbReference>
<dbReference type="Pfam" id="PF00175">
    <property type="entry name" value="NAD_binding_1"/>
    <property type="match status" value="1"/>
</dbReference>
<dbReference type="PRINTS" id="PR00369">
    <property type="entry name" value="FLAVODOXIN"/>
</dbReference>
<keyword evidence="2" id="KW-0288">FMN</keyword>
<organism evidence="8 9">
    <name type="scientific">Nitrincola iocasae</name>
    <dbReference type="NCBI Taxonomy" id="2614693"/>
    <lineage>
        <taxon>Bacteria</taxon>
        <taxon>Pseudomonadati</taxon>
        <taxon>Pseudomonadota</taxon>
        <taxon>Gammaproteobacteria</taxon>
        <taxon>Oceanospirillales</taxon>
        <taxon>Oceanospirillaceae</taxon>
        <taxon>Nitrincola</taxon>
    </lineage>
</organism>
<accession>A0A5J6LDF2</accession>
<gene>
    <name evidence="8" type="ORF">F5I99_08510</name>
</gene>
<dbReference type="PROSITE" id="PS51384">
    <property type="entry name" value="FAD_FR"/>
    <property type="match status" value="1"/>
</dbReference>
<dbReference type="InterPro" id="IPR017927">
    <property type="entry name" value="FAD-bd_FR_type"/>
</dbReference>
<dbReference type="GO" id="GO:0003958">
    <property type="term" value="F:NADPH-hemoprotein reductase activity"/>
    <property type="evidence" value="ECO:0007669"/>
    <property type="project" value="UniProtKB-EC"/>
</dbReference>
<dbReference type="PANTHER" id="PTHR19384:SF17">
    <property type="entry name" value="NADPH--CYTOCHROME P450 REDUCTASE"/>
    <property type="match status" value="1"/>
</dbReference>
<evidence type="ECO:0000313" key="9">
    <source>
        <dbReference type="Proteomes" id="UP000325606"/>
    </source>
</evidence>
<feature type="domain" description="FAD-binding FR-type" evidence="7">
    <location>
        <begin position="330"/>
        <end position="490"/>
    </location>
</feature>
<feature type="transmembrane region" description="Helical" evidence="5">
    <location>
        <begin position="100"/>
        <end position="120"/>
    </location>
</feature>
<dbReference type="InterPro" id="IPR039261">
    <property type="entry name" value="FNR_nucleotide-bd"/>
</dbReference>
<dbReference type="PANTHER" id="PTHR19384">
    <property type="entry name" value="NITRIC OXIDE SYNTHASE-RELATED"/>
    <property type="match status" value="1"/>
</dbReference>
<dbReference type="GO" id="GO:0050660">
    <property type="term" value="F:flavin adenine dinucleotide binding"/>
    <property type="evidence" value="ECO:0007669"/>
    <property type="project" value="TreeGrafter"/>
</dbReference>
<keyword evidence="5" id="KW-0812">Transmembrane</keyword>
<evidence type="ECO:0000256" key="4">
    <source>
        <dbReference type="ARBA" id="ARBA00023797"/>
    </source>
</evidence>
<keyword evidence="3" id="KW-0813">Transport</keyword>
<feature type="domain" description="Flavodoxin-like" evidence="6">
    <location>
        <begin position="184"/>
        <end position="318"/>
    </location>
</feature>
<evidence type="ECO:0000256" key="3">
    <source>
        <dbReference type="ARBA" id="ARBA00022982"/>
    </source>
</evidence>
<dbReference type="SUPFAM" id="SSF63380">
    <property type="entry name" value="Riboflavin synthase domain-like"/>
    <property type="match status" value="1"/>
</dbReference>
<dbReference type="PROSITE" id="PS50902">
    <property type="entry name" value="FLAVODOXIN_LIKE"/>
    <property type="match status" value="1"/>
</dbReference>
<evidence type="ECO:0000259" key="6">
    <source>
        <dbReference type="PROSITE" id="PS50902"/>
    </source>
</evidence>
<dbReference type="SUPFAM" id="SSF52218">
    <property type="entry name" value="Flavoproteins"/>
    <property type="match status" value="1"/>
</dbReference>